<dbReference type="AlphaFoldDB" id="A0A382W3D1"/>
<reference evidence="1" key="1">
    <citation type="submission" date="2018-05" db="EMBL/GenBank/DDBJ databases">
        <authorList>
            <person name="Lanie J.A."/>
            <person name="Ng W.-L."/>
            <person name="Kazmierczak K.M."/>
            <person name="Andrzejewski T.M."/>
            <person name="Davidsen T.M."/>
            <person name="Wayne K.J."/>
            <person name="Tettelin H."/>
            <person name="Glass J.I."/>
            <person name="Rusch D."/>
            <person name="Podicherti R."/>
            <person name="Tsui H.-C.T."/>
            <person name="Winkler M.E."/>
        </authorList>
    </citation>
    <scope>NUCLEOTIDE SEQUENCE</scope>
</reference>
<organism evidence="1">
    <name type="scientific">marine metagenome</name>
    <dbReference type="NCBI Taxonomy" id="408172"/>
    <lineage>
        <taxon>unclassified sequences</taxon>
        <taxon>metagenomes</taxon>
        <taxon>ecological metagenomes</taxon>
    </lineage>
</organism>
<proteinExistence type="predicted"/>
<feature type="non-terminal residue" evidence="1">
    <location>
        <position position="1"/>
    </location>
</feature>
<gene>
    <name evidence="1" type="ORF">METZ01_LOCUS405495</name>
</gene>
<protein>
    <submittedName>
        <fullName evidence="1">Uncharacterized protein</fullName>
    </submittedName>
</protein>
<dbReference type="EMBL" id="UINC01156302">
    <property type="protein sequence ID" value="SVD52641.1"/>
    <property type="molecule type" value="Genomic_DNA"/>
</dbReference>
<sequence length="45" mass="5275">SLPWVEHWLNSRSNQNAPQETEIESYVVGGIKQDVTKNQFKKFKL</sequence>
<accession>A0A382W3D1</accession>
<name>A0A382W3D1_9ZZZZ</name>
<evidence type="ECO:0000313" key="1">
    <source>
        <dbReference type="EMBL" id="SVD52641.1"/>
    </source>
</evidence>